<accession>A0ABW2KBQ3</accession>
<proteinExistence type="predicted"/>
<dbReference type="Gene3D" id="1.10.357.10">
    <property type="entry name" value="Tetracycline Repressor, domain 2"/>
    <property type="match status" value="1"/>
</dbReference>
<dbReference type="PRINTS" id="PR00455">
    <property type="entry name" value="HTHTETR"/>
</dbReference>
<protein>
    <submittedName>
        <fullName evidence="8">TetR family transcriptional regulator</fullName>
    </submittedName>
</protein>
<organism evidence="8 9">
    <name type="scientific">Marinactinospora rubrisoli</name>
    <dbReference type="NCBI Taxonomy" id="2715399"/>
    <lineage>
        <taxon>Bacteria</taxon>
        <taxon>Bacillati</taxon>
        <taxon>Actinomycetota</taxon>
        <taxon>Actinomycetes</taxon>
        <taxon>Streptosporangiales</taxon>
        <taxon>Nocardiopsidaceae</taxon>
        <taxon>Marinactinospora</taxon>
    </lineage>
</organism>
<evidence type="ECO:0000256" key="6">
    <source>
        <dbReference type="SAM" id="MobiDB-lite"/>
    </source>
</evidence>
<keyword evidence="4" id="KW-0804">Transcription</keyword>
<gene>
    <name evidence="8" type="ORF">ACFQRF_06800</name>
</gene>
<dbReference type="EMBL" id="JBHTBH010000002">
    <property type="protein sequence ID" value="MFC7327447.1"/>
    <property type="molecule type" value="Genomic_DNA"/>
</dbReference>
<dbReference type="InterPro" id="IPR036271">
    <property type="entry name" value="Tet_transcr_reg_TetR-rel_C_sf"/>
</dbReference>
<dbReference type="Pfam" id="PF00440">
    <property type="entry name" value="TetR_N"/>
    <property type="match status" value="1"/>
</dbReference>
<name>A0ABW2KBQ3_9ACTN</name>
<keyword evidence="9" id="KW-1185">Reference proteome</keyword>
<sequence length="223" mass="23953">MSFPPRYRTARSRSRGEANGAESRARAVRAAIELFAASGFQGTSIAQVAERAGLSQSGLLHHFPSKAALLAAVLEERDARDGEFLTSADGGRPLGWAAFDALAALTARNSTRPHLVGLFVRLTAEATAPDHPAHDWALDHYAGVHAWLVDAVRAGRERGEMHPGTPPETLARSTIAVMDGLQQQWLLEPERVSMVTEFSGHVAMLRARWGTAERAVVSPGSST</sequence>
<dbReference type="PANTHER" id="PTHR47506:SF6">
    <property type="entry name" value="HTH-TYPE TRANSCRIPTIONAL REPRESSOR NEMR"/>
    <property type="match status" value="1"/>
</dbReference>
<reference evidence="9" key="1">
    <citation type="journal article" date="2019" name="Int. J. Syst. Evol. Microbiol.">
        <title>The Global Catalogue of Microorganisms (GCM) 10K type strain sequencing project: providing services to taxonomists for standard genome sequencing and annotation.</title>
        <authorList>
            <consortium name="The Broad Institute Genomics Platform"/>
            <consortium name="The Broad Institute Genome Sequencing Center for Infectious Disease"/>
            <person name="Wu L."/>
            <person name="Ma J."/>
        </authorList>
    </citation>
    <scope>NUCLEOTIDE SEQUENCE [LARGE SCALE GENOMIC DNA]</scope>
    <source>
        <strain evidence="9">CGMCC 4.7382</strain>
    </source>
</reference>
<evidence type="ECO:0000256" key="2">
    <source>
        <dbReference type="ARBA" id="ARBA00023015"/>
    </source>
</evidence>
<dbReference type="InterPro" id="IPR001647">
    <property type="entry name" value="HTH_TetR"/>
</dbReference>
<dbReference type="SUPFAM" id="SSF48498">
    <property type="entry name" value="Tetracyclin repressor-like, C-terminal domain"/>
    <property type="match status" value="1"/>
</dbReference>
<evidence type="ECO:0000259" key="7">
    <source>
        <dbReference type="PROSITE" id="PS50977"/>
    </source>
</evidence>
<evidence type="ECO:0000313" key="8">
    <source>
        <dbReference type="EMBL" id="MFC7327447.1"/>
    </source>
</evidence>
<dbReference type="Pfam" id="PF13977">
    <property type="entry name" value="TetR_C_6"/>
    <property type="match status" value="1"/>
</dbReference>
<feature type="DNA-binding region" description="H-T-H motif" evidence="5">
    <location>
        <begin position="44"/>
        <end position="63"/>
    </location>
</feature>
<dbReference type="PANTHER" id="PTHR47506">
    <property type="entry name" value="TRANSCRIPTIONAL REGULATORY PROTEIN"/>
    <property type="match status" value="1"/>
</dbReference>
<dbReference type="InterPro" id="IPR009057">
    <property type="entry name" value="Homeodomain-like_sf"/>
</dbReference>
<keyword evidence="3 5" id="KW-0238">DNA-binding</keyword>
<dbReference type="PROSITE" id="PS50977">
    <property type="entry name" value="HTH_TETR_2"/>
    <property type="match status" value="1"/>
</dbReference>
<evidence type="ECO:0000256" key="4">
    <source>
        <dbReference type="ARBA" id="ARBA00023163"/>
    </source>
</evidence>
<evidence type="ECO:0000256" key="5">
    <source>
        <dbReference type="PROSITE-ProRule" id="PRU00335"/>
    </source>
</evidence>
<feature type="region of interest" description="Disordered" evidence="6">
    <location>
        <begin position="1"/>
        <end position="22"/>
    </location>
</feature>
<feature type="domain" description="HTH tetR-type" evidence="7">
    <location>
        <begin position="21"/>
        <end position="81"/>
    </location>
</feature>
<dbReference type="InterPro" id="IPR039538">
    <property type="entry name" value="BetI_C"/>
</dbReference>
<evidence type="ECO:0000256" key="3">
    <source>
        <dbReference type="ARBA" id="ARBA00023125"/>
    </source>
</evidence>
<keyword evidence="2" id="KW-0805">Transcription regulation</keyword>
<keyword evidence="1" id="KW-0678">Repressor</keyword>
<dbReference type="RefSeq" id="WP_379869748.1">
    <property type="nucleotide sequence ID" value="NZ_JBHTBH010000002.1"/>
</dbReference>
<comment type="caution">
    <text evidence="8">The sequence shown here is derived from an EMBL/GenBank/DDBJ whole genome shotgun (WGS) entry which is preliminary data.</text>
</comment>
<evidence type="ECO:0000256" key="1">
    <source>
        <dbReference type="ARBA" id="ARBA00022491"/>
    </source>
</evidence>
<dbReference type="SUPFAM" id="SSF46689">
    <property type="entry name" value="Homeodomain-like"/>
    <property type="match status" value="1"/>
</dbReference>
<dbReference type="Proteomes" id="UP001596540">
    <property type="component" value="Unassembled WGS sequence"/>
</dbReference>
<evidence type="ECO:0000313" key="9">
    <source>
        <dbReference type="Proteomes" id="UP001596540"/>
    </source>
</evidence>